<protein>
    <submittedName>
        <fullName evidence="1">Uncharacterized protein</fullName>
    </submittedName>
</protein>
<dbReference type="EMBL" id="QUNF01000025">
    <property type="protein sequence ID" value="REG81665.1"/>
    <property type="molecule type" value="Genomic_DNA"/>
</dbReference>
<dbReference type="AlphaFoldDB" id="A0A3E0DG54"/>
<name>A0A3E0DG54_9BACT</name>
<gene>
    <name evidence="1" type="ORF">C8N25_1259</name>
</gene>
<accession>A0A3E0DG54</accession>
<proteinExistence type="predicted"/>
<organism evidence="1 2">
    <name type="scientific">Algoriphagus antarcticus</name>
    <dbReference type="NCBI Taxonomy" id="238540"/>
    <lineage>
        <taxon>Bacteria</taxon>
        <taxon>Pseudomonadati</taxon>
        <taxon>Bacteroidota</taxon>
        <taxon>Cytophagia</taxon>
        <taxon>Cytophagales</taxon>
        <taxon>Cyclobacteriaceae</taxon>
        <taxon>Algoriphagus</taxon>
    </lineage>
</organism>
<evidence type="ECO:0000313" key="1">
    <source>
        <dbReference type="EMBL" id="REG81665.1"/>
    </source>
</evidence>
<keyword evidence="2" id="KW-1185">Reference proteome</keyword>
<reference evidence="1 2" key="1">
    <citation type="submission" date="2018-08" db="EMBL/GenBank/DDBJ databases">
        <title>Genomic Encyclopedia of Archaeal and Bacterial Type Strains, Phase II (KMG-II): from individual species to whole genera.</title>
        <authorList>
            <person name="Goeker M."/>
        </authorList>
    </citation>
    <scope>NUCLEOTIDE SEQUENCE [LARGE SCALE GENOMIC DNA]</scope>
    <source>
        <strain evidence="1 2">DSM 15986</strain>
    </source>
</reference>
<comment type="caution">
    <text evidence="1">The sequence shown here is derived from an EMBL/GenBank/DDBJ whole genome shotgun (WGS) entry which is preliminary data.</text>
</comment>
<evidence type="ECO:0000313" key="2">
    <source>
        <dbReference type="Proteomes" id="UP000256405"/>
    </source>
</evidence>
<dbReference type="Gene3D" id="1.10.10.920">
    <property type="match status" value="1"/>
</dbReference>
<dbReference type="Proteomes" id="UP000256405">
    <property type="component" value="Unassembled WGS sequence"/>
</dbReference>
<sequence>MDITVRQVILDLICRKQAVIPAEISEKLSENQLWNLKEMETDGLISTTNDEILVSEKGMKVIRNICSQLDLRLAENQTKKALFSETI</sequence>